<name>A0ACD0NUK5_9BASI</name>
<reference evidence="1 2" key="1">
    <citation type="journal article" date="2018" name="Mol. Biol. Evol.">
        <title>Broad Genomic Sampling Reveals a Smut Pathogenic Ancestry of the Fungal Clade Ustilaginomycotina.</title>
        <authorList>
            <person name="Kijpornyongpan T."/>
            <person name="Mondo S.J."/>
            <person name="Barry K."/>
            <person name="Sandor L."/>
            <person name="Lee J."/>
            <person name="Lipzen A."/>
            <person name="Pangilinan J."/>
            <person name="LaButti K."/>
            <person name="Hainaut M."/>
            <person name="Henrissat B."/>
            <person name="Grigoriev I.V."/>
            <person name="Spatafora J.W."/>
            <person name="Aime M.C."/>
        </authorList>
    </citation>
    <scope>NUCLEOTIDE SEQUENCE [LARGE SCALE GENOMIC DNA]</scope>
    <source>
        <strain evidence="1 2">SA 807</strain>
    </source>
</reference>
<protein>
    <submittedName>
        <fullName evidence="1">Uncharacterized protein</fullName>
    </submittedName>
</protein>
<organism evidence="1 2">
    <name type="scientific">Violaceomyces palustris</name>
    <dbReference type="NCBI Taxonomy" id="1673888"/>
    <lineage>
        <taxon>Eukaryota</taxon>
        <taxon>Fungi</taxon>
        <taxon>Dikarya</taxon>
        <taxon>Basidiomycota</taxon>
        <taxon>Ustilaginomycotina</taxon>
        <taxon>Ustilaginomycetes</taxon>
        <taxon>Violaceomycetales</taxon>
        <taxon>Violaceomycetaceae</taxon>
        <taxon>Violaceomyces</taxon>
    </lineage>
</organism>
<dbReference type="Proteomes" id="UP000245626">
    <property type="component" value="Unassembled WGS sequence"/>
</dbReference>
<accession>A0ACD0NUK5</accession>
<evidence type="ECO:0000313" key="2">
    <source>
        <dbReference type="Proteomes" id="UP000245626"/>
    </source>
</evidence>
<proteinExistence type="predicted"/>
<gene>
    <name evidence="1" type="ORF">IE53DRAFT_332164</name>
</gene>
<sequence>MSGLKSIFRPSSSSKDSNKSSPRPQGFTPSASGTYSDSSHDYHSVSPKSKFKTLPPISADSIQVPAIDVTSPNEDPFDTLNTSTARPRSLVSIQAPYLPPSQPLNALTRSSVSPSKRRKSDSMGTKIRRGSRAGEKSEDGHSRPEVLNRHELMRRAMASANDPLGVESASDEDNDEELNTPTAPTSTRDVAPAGNEESDRPGEGSLALEAFPSGFDQVVSADGSSNSKKREPLSSTPARPSLQNGQSSMPNVVTPSPIRPDPAGSASFQDSILFTDSPPSGQTSYAHFQAGARPTPEGPLKGSGNGIGNGPTSMSKSVTSATLAPSIPDGVKRPKSPRTMVESASTSQLLPGPLSRLRKTSDAGLPNGKSAKKSTGPSGGIASALAASGMAGMGVGNAAVLQQGQIAHAQALSQAAAAQGTKNSRAATMDDGIQRRGGGGLTAGGTQAGVPRDPSTGTVIEKDIEGDDQFFSRHVFPRDRSASSLVSYDGSVMSDRSDASGLGAAAGFSSATAAMLAPIGAAPSGLAPGNINPPTLTPSGIGAVGGLSPSGNGESVGILDAEAAWPDEGPQITGFAVASSKRNNDFHQLFASVPEDDYLIEDYGCALLREILIQGRIYISENHICFNANIFGWVTNVVLQFSEIVSIEKRMTAFVIPNAIQIATLHSKHTFSSFLSRDTTYDLIVNIWRLSHPGVAMGQLPDQVEATDDDTDGEEGEDDKPLESVDGHGAARDSVANSKPSKRSRLRKKLKGGKKNGEESFVNRSTTNAVAGTFISPSRSPGPGAKRTPHRVTHCPCDKEKKHLQHVVLDMVYPTVPEKLYNLIFTSGFMKEFWTGDQGLLDLQMSDWSPNPNSDNMLSRSMSYIKPLTGSFGPKQTKCLLTDENLHVDFDDYVCTMTTTRTPDVPSGSSFSVKTRTCLTWAGGNNTKVYVTCNVEWTGRSMIKGIIDKASIDGQKSYYQALDLAVRKYLQEHTSEFKEEGDDEAAVEEIARAATPAFGVGKGKGASDVGAKPEGEAGDQASQHGSKRENKSGLGSALIETLGPAGEMMMDLGGGAIELVSDFVSGASLSMLALSGVVLLLIASNIWTWRAASSSYRQQVIKFQSGSPGSTSWRQATGSGGGGGGNHDGYAAASSERWRTNEAWNRKGTMGGHEEGDQSAQAIALAVREVLKDFLQPSAAAPAWRGGRGGGVMRQEGGEEVESVEVERREIEALLKQAEERVERLRRNVRELKGLEEEVRKSSQQAKKAAAKA</sequence>
<keyword evidence="2" id="KW-1185">Reference proteome</keyword>
<dbReference type="EMBL" id="KZ820060">
    <property type="protein sequence ID" value="PWN49374.1"/>
    <property type="molecule type" value="Genomic_DNA"/>
</dbReference>
<evidence type="ECO:0000313" key="1">
    <source>
        <dbReference type="EMBL" id="PWN49374.1"/>
    </source>
</evidence>